<name>A0AAD4LVY6_9AGAM</name>
<accession>A0AAD4LVY6</accession>
<organism evidence="2 3">
    <name type="scientific">Multifurca ochricompacta</name>
    <dbReference type="NCBI Taxonomy" id="376703"/>
    <lineage>
        <taxon>Eukaryota</taxon>
        <taxon>Fungi</taxon>
        <taxon>Dikarya</taxon>
        <taxon>Basidiomycota</taxon>
        <taxon>Agaricomycotina</taxon>
        <taxon>Agaricomycetes</taxon>
        <taxon>Russulales</taxon>
        <taxon>Russulaceae</taxon>
        <taxon>Multifurca</taxon>
    </lineage>
</organism>
<dbReference type="Proteomes" id="UP001203297">
    <property type="component" value="Unassembled WGS sequence"/>
</dbReference>
<comment type="caution">
    <text evidence="2">The sequence shown here is derived from an EMBL/GenBank/DDBJ whole genome shotgun (WGS) entry which is preliminary data.</text>
</comment>
<sequence length="179" mass="19805">MRRRSSQLQDSFQWMFTKGSWSSLASSRGSSKSSGFVGSAWSGVLSVGESLARRAKQFWFSIGIQGTRRLSEGSVVLTPSETLLFGDSGKGTRCRLLAGLTVKDQSSHSIKANHRGPGSRLKVKAIKSKLIQDCQSKLQELWSTFKRPTRAMVNVQEAHKSRSQHSRGHKLQEGHACKK</sequence>
<proteinExistence type="predicted"/>
<evidence type="ECO:0000313" key="3">
    <source>
        <dbReference type="Proteomes" id="UP001203297"/>
    </source>
</evidence>
<feature type="region of interest" description="Disordered" evidence="1">
    <location>
        <begin position="156"/>
        <end position="179"/>
    </location>
</feature>
<keyword evidence="3" id="KW-1185">Reference proteome</keyword>
<dbReference type="AlphaFoldDB" id="A0AAD4LVY6"/>
<dbReference type="EMBL" id="WTXG01000490">
    <property type="protein sequence ID" value="KAI0288287.1"/>
    <property type="molecule type" value="Genomic_DNA"/>
</dbReference>
<evidence type="ECO:0000313" key="2">
    <source>
        <dbReference type="EMBL" id="KAI0288287.1"/>
    </source>
</evidence>
<feature type="compositionally biased region" description="Basic and acidic residues" evidence="1">
    <location>
        <begin position="170"/>
        <end position="179"/>
    </location>
</feature>
<protein>
    <submittedName>
        <fullName evidence="2">Uncharacterized protein</fullName>
    </submittedName>
</protein>
<evidence type="ECO:0000256" key="1">
    <source>
        <dbReference type="SAM" id="MobiDB-lite"/>
    </source>
</evidence>
<gene>
    <name evidence="2" type="ORF">B0F90DRAFT_1047504</name>
</gene>
<reference evidence="2" key="1">
    <citation type="journal article" date="2022" name="New Phytol.">
        <title>Evolutionary transition to the ectomycorrhizal habit in the genomes of a hyperdiverse lineage of mushroom-forming fungi.</title>
        <authorList>
            <person name="Looney B."/>
            <person name="Miyauchi S."/>
            <person name="Morin E."/>
            <person name="Drula E."/>
            <person name="Courty P.E."/>
            <person name="Kohler A."/>
            <person name="Kuo A."/>
            <person name="LaButti K."/>
            <person name="Pangilinan J."/>
            <person name="Lipzen A."/>
            <person name="Riley R."/>
            <person name="Andreopoulos W."/>
            <person name="He G."/>
            <person name="Johnson J."/>
            <person name="Nolan M."/>
            <person name="Tritt A."/>
            <person name="Barry K.W."/>
            <person name="Grigoriev I.V."/>
            <person name="Nagy L.G."/>
            <person name="Hibbett D."/>
            <person name="Henrissat B."/>
            <person name="Matheny P.B."/>
            <person name="Labbe J."/>
            <person name="Martin F.M."/>
        </authorList>
    </citation>
    <scope>NUCLEOTIDE SEQUENCE</scope>
    <source>
        <strain evidence="2">BPL690</strain>
    </source>
</reference>